<keyword evidence="2" id="KW-0548">Nucleotidyltransferase</keyword>
<reference evidence="2" key="1">
    <citation type="journal article" date="2019" name="Sci. Rep.">
        <title>Draft genome of Tanacetum cinerariifolium, the natural source of mosquito coil.</title>
        <authorList>
            <person name="Yamashiro T."/>
            <person name="Shiraishi A."/>
            <person name="Satake H."/>
            <person name="Nakayama K."/>
        </authorList>
    </citation>
    <scope>NUCLEOTIDE SEQUENCE</scope>
</reference>
<evidence type="ECO:0000256" key="1">
    <source>
        <dbReference type="SAM" id="MobiDB-lite"/>
    </source>
</evidence>
<dbReference type="PANTHER" id="PTHR48475:SF2">
    <property type="entry name" value="RIBONUCLEASE H"/>
    <property type="match status" value="1"/>
</dbReference>
<proteinExistence type="predicted"/>
<sequence length="459" mass="52520">MIQYLEKVKMLTGSFKKFSIKQVLRSENKKADALSKIASTSFAHLSKQVLVEVRKEKSINEAEVLTVVGEEGNTWMTLIYEYLTKKTLPVKKKKARAVRLKSRRYAIINGVMYKKSFLEQWLRCVRPLQANYVMREIHEGSCSMYAGPRSLGERMKARLDKGSKDWMEEILHVLWVHHTMIKSSNWDTSFSLTYETEAVVPAKIGMPTLRTTEIDMVQNDEALKLNLDLLEEKREQAAIHEARSKAKIENYYKSKVCYTSFKPGDLVYRSNDASHAEDRGKLGPKWKDHMKHGRKYFRHRNNRKLGENKISTEGETSGISRGDKDRAEGPMILEVEIGGGILILRSSNIIPLECTMVSGPNAQPSAITRATEEKIKVGIHPEYPEQTIAIGSTLTKEGRKKLCNLLRRNLGIFAWKPATMTGVSRHLVKHRLNVREGCPPVRQRKRSQALERNKAIQRK</sequence>
<keyword evidence="2" id="KW-0808">Transferase</keyword>
<protein>
    <submittedName>
        <fullName evidence="2">Reverse transcriptase domain-containing protein</fullName>
    </submittedName>
</protein>
<gene>
    <name evidence="2" type="ORF">Tci_044912</name>
</gene>
<dbReference type="EMBL" id="BKCJ010006592">
    <property type="protein sequence ID" value="GEU72934.1"/>
    <property type="molecule type" value="Genomic_DNA"/>
</dbReference>
<organism evidence="2">
    <name type="scientific">Tanacetum cinerariifolium</name>
    <name type="common">Dalmatian daisy</name>
    <name type="synonym">Chrysanthemum cinerariifolium</name>
    <dbReference type="NCBI Taxonomy" id="118510"/>
    <lineage>
        <taxon>Eukaryota</taxon>
        <taxon>Viridiplantae</taxon>
        <taxon>Streptophyta</taxon>
        <taxon>Embryophyta</taxon>
        <taxon>Tracheophyta</taxon>
        <taxon>Spermatophyta</taxon>
        <taxon>Magnoliopsida</taxon>
        <taxon>eudicotyledons</taxon>
        <taxon>Gunneridae</taxon>
        <taxon>Pentapetalae</taxon>
        <taxon>asterids</taxon>
        <taxon>campanulids</taxon>
        <taxon>Asterales</taxon>
        <taxon>Asteraceae</taxon>
        <taxon>Asteroideae</taxon>
        <taxon>Anthemideae</taxon>
        <taxon>Anthemidinae</taxon>
        <taxon>Tanacetum</taxon>
    </lineage>
</organism>
<accession>A0A6L2MKL1</accession>
<comment type="caution">
    <text evidence="2">The sequence shown here is derived from an EMBL/GenBank/DDBJ whole genome shotgun (WGS) entry which is preliminary data.</text>
</comment>
<dbReference type="PANTHER" id="PTHR48475">
    <property type="entry name" value="RIBONUCLEASE H"/>
    <property type="match status" value="1"/>
</dbReference>
<dbReference type="AlphaFoldDB" id="A0A6L2MKL1"/>
<feature type="compositionally biased region" description="Basic and acidic residues" evidence="1">
    <location>
        <begin position="448"/>
        <end position="459"/>
    </location>
</feature>
<dbReference type="GO" id="GO:0003964">
    <property type="term" value="F:RNA-directed DNA polymerase activity"/>
    <property type="evidence" value="ECO:0007669"/>
    <property type="project" value="UniProtKB-KW"/>
</dbReference>
<feature type="region of interest" description="Disordered" evidence="1">
    <location>
        <begin position="440"/>
        <end position="459"/>
    </location>
</feature>
<evidence type="ECO:0000313" key="2">
    <source>
        <dbReference type="EMBL" id="GEU72934.1"/>
    </source>
</evidence>
<name>A0A6L2MKL1_TANCI</name>
<keyword evidence="2" id="KW-0695">RNA-directed DNA polymerase</keyword>